<keyword evidence="8" id="KW-1185">Reference proteome</keyword>
<dbReference type="Gene3D" id="2.70.98.40">
    <property type="entry name" value="Glycoside hydrolase, family 65, N-terminal domain"/>
    <property type="match status" value="2"/>
</dbReference>
<feature type="transmembrane region" description="Helical" evidence="3">
    <location>
        <begin position="439"/>
        <end position="472"/>
    </location>
</feature>
<protein>
    <submittedName>
        <fullName evidence="7">Glycosyltransferase 36</fullName>
    </submittedName>
</protein>
<gene>
    <name evidence="7" type="ORF">Metlim_0927</name>
</gene>
<dbReference type="CDD" id="cd11753">
    <property type="entry name" value="GH94N_ChvB_NdvB_2_like"/>
    <property type="match status" value="1"/>
</dbReference>
<dbReference type="EMBL" id="CM001436">
    <property type="protein sequence ID" value="EHQ35049.1"/>
    <property type="molecule type" value="Genomic_DNA"/>
</dbReference>
<dbReference type="STRING" id="937775.Metlim_0927"/>
<keyword evidence="2 7" id="KW-0808">Transferase</keyword>
<dbReference type="InterPro" id="IPR010383">
    <property type="entry name" value="Glyco_hydrolase_94_b-supersand"/>
</dbReference>
<feature type="transmembrane region" description="Helical" evidence="3">
    <location>
        <begin position="821"/>
        <end position="838"/>
    </location>
</feature>
<dbReference type="Pfam" id="PF10091">
    <property type="entry name" value="Glycoamylase"/>
    <property type="match status" value="1"/>
</dbReference>
<dbReference type="Pfam" id="PF06165">
    <property type="entry name" value="GH94_b-supersand"/>
    <property type="match status" value="2"/>
</dbReference>
<sequence length="2925" mass="330873">MWDKFAFLGKNKEMSVSHSDAAPFREELYSRDHMVRHAERIAGMYRTGAGNGFDSLLPRLADNEKVLLKTYNLLNAANEAGRRIAPAGEWLLDNFYLIEEQIRTARCHLSEEYSREFPRLENGPFEGFPRIYHVAIELIAHSDGRVDNQTLSLFIESYQSISILQIGELWAVPIMLRLSLIENLRRIAERISADRLDCDAADQWVDRMTEVARDDPKGLIPFIADMARADLPMTSAFVAEMARQLQGQSGSFAFPLTWIEQRLSEKNLTVEQMVNAETQSQAVDQVSFGNSINSLRLLDMTDWREFVEKVSHVEHVLRSDPEDSYAEMDFETRDRYRHVVEEIAKKGGLIEVDVAAKAVELAGDNRKNQNDGKVRAYHVGYYLTDEGREALEEALSFVPPIYDRFRRRVYSCSLPLYFSGIFVITLIAALFGYGYLPPYAWYITLPVLLILIFPVSQGAVALINWLFTLFLTPVLLPKMDYSSGVPDDQRTIVVIPTLLSKPGDVTSLLDSLEVRYLANRDDNLYFALLTDLKNASVQELPEDKELVSLLAAGIEDLNSKYHDDKPSTFFLMHRSRTWNESEGVWMGYERKRGILSAFNNLISGRGTKDFSSIIGDQEILGSVRYVLTLDTDTELPRGSAKKLIGTMAHPLNRPVIDPVNMVTRQGYGILQPRVALSLTEAGISRFASLFGGEPGIDPYTRAVSDVYQDAFKEGSFIGKGIYDLEVFSRIFEGCFPENLILSHDLLEGCYARTGFVSDVQVFEDYPNSYLADIKRRHRWIRGDWQIMPWLFPYVLDTSCKVRKNPLSLLSRWKIFDNLRRSLVAPAALLFLIMSWFSFGDPLFWTVFIVSLYLIPSVLISCWRVVNKPEDLTWMLHLHAIPSIIRGQIIPPLINLIFLPYEAYISFDAMFRSCFRMAGSHRHLLEWTTHQEAAQAKASGLGGMYRIMWGGPFIGIGLLTLQIQKYLVSSVAIASFACAWILSPIIASWLSQPQRIRIPDLTPDQNFFLRSVARKTWRFFETFVTAEDHYLPPDNYQEQPVSAVAHRTSPTDIGLLLLSNLTAYDFGYISLRGLIERTGNTMNTMEQLSRFRGHFYNWYDTITLKPLLPRYISTVDSGNLVSHLIVLRQGLCELPDCRILSDRFGDGLSDTLSLLSDALDTAGKEDDSGSLTYVRSKIAELRDGAARKPGMTGEILKHLSSLDGIASEIEDALGKHPDDDVRWWAGAVKRQTECHRKDLNYFVSWQSTGIPPDSVWSETPEYLVPYVSLVCTTLEGLDNQVPALKDIADIRHSLYDNIGPLRKWLNNPSDSDSDSFFGPGRMWLILTLEEMEKSCGRAEKLLMSISHLSDLCKEFSEIEYEFLYDSTSSLLAIGYNATDLRRDASFYDLLASEARITSFIGIAYGKLPQEHWFALGRLLTNVDGGKPTLISWSGSMFEYLMPLLVMPTYENTLLDQTYHAVVSRQIDYSVKRGVPWGISESGYNITDTSLNYQYRAFGIPGLGFKRGLADDLVIAPYAAVMGLMVNPFLACRNLERMKSLGYCGDYGFYEAVDFTRSRTPPGQKYSVIQSFMSHHQGMALLSLAYVILNRPMQRRFMSDLTLQSAVMLLQEKMPRNTPFYPHTGEVEGVHKATELSESVMRTFHTSNTPRPEVHLLSNGRYHVMVNNSGSGYSRWNDLAVTRWREDPTADCSGIFCYIRDLASGEFWSNGYQPTRKKPDSFQTTFQQAQAEFLRKEWDFYTRTEVIVSPEDDVELRRIWVTNRSWKTRILEFTSYAEVVLAPQASDESHPAFTNLFVRTELVRERNAILATRRPRSDGERPPWMFHLMTVNGKQVRKISFETDRFKFIGRGNSLAQPVAMIDSSTLSDTSGPVLDPIVAIRCTISIEPQETACVNIFTGVSESREGAAALIEKYYDQNITDRVLEMAWTHAQVMLRQLDATERDAQVYGSLASSVIYSNPVRRASGKILVKNELGQSGLWRYGISGDVPVVLVRIKNRKRITLIRDMVQAHSYWRMKGLTVDLVICNEEKSGYRQELQDEIINSIPQGPDSQLLNKKGGIFILNLELMSDEDFTLVRTVARAVISDRAGSLAEQMERAGWCEVEVPHLLTTRLFSHELSLPANTGEGLLYFNGLGGFSPDGREYVIITDKWDVTPAPWVNILANENFGTVISENGSAYTWCENSHEFRLTPWMNDPVQDLSGEALYIRDEETGKFWSPGAWPVRGVNSYVTRHGFGYSVFEYSEQGISSELTVYVSIDSPVKYFSLKLRNRSGRRRYLSVTGYAEWVLGELRSKSLPYVVTEIDQISGAVFARNPYNCEFPGRVAFLDSNIIQRTLTGDRHEFIGRNGSADRPAAMERVRLSNKVGAGLDPCAAIQVHCELTDGEEREIIFTLGVGQDRDDARALLLKNRGVEPAHAALRAVKDYWSRTLGAVQVKTPDMSADLLANGWLVYQIIASRLWARSGFYQSGGAFGFRDQLQDVMALIHTRPDLMRRQLLLCAGHQFVEGDVLHWWHPPLDRGVRTHCSDDYLWLPFAACRYVLSTRDFAVLDEKIGFIKGRELPPGEESYYDLPEKSEITGSLYEHCVRAIRRGMRLGEHGLPLMGTGDWNDGMNLVGAEGKGESVWLGFFIFDLLMRFSEVAGIRGDFSFAEFCRVNAEKLRVNIEGEGWDGEWYRRAYFDSGEPLGSAVNKECMIDSIAQSWAVLSGAASEERAVTAMQAVKDHLILREDRLLPLLVPPFDKTLKNPGYIKGYVPGVRENGGQYSHAAIWVVAAFAVLKDNEQAWDLLPFINPIRHSETAEDVRKYRVEPYALSSDIYAAAPHTGRGGWTWYSGSAGYMYTLILESLLGVRLSGDCLTFDPCVPEEWDSYQVDYRYLSTVYHIVVKNSGKGTGVRSVVADGAEQPDMVIHMVDDQKEHQVVVELGD</sequence>
<dbReference type="CDD" id="cd11756">
    <property type="entry name" value="GH94N_ChvB_NdvB_1_like"/>
    <property type="match status" value="1"/>
</dbReference>
<dbReference type="Pfam" id="PF17167">
    <property type="entry name" value="Glyco_hydro_94"/>
    <property type="match status" value="1"/>
</dbReference>
<reference evidence="7 8" key="1">
    <citation type="submission" date="2011-10" db="EMBL/GenBank/DDBJ databases">
        <title>The Improved High-Quality Draft genome of Methanoplanus limicola DSM 2279.</title>
        <authorList>
            <consortium name="US DOE Joint Genome Institute (JGI-PGF)"/>
            <person name="Lucas S."/>
            <person name="Copeland A."/>
            <person name="Lapidus A."/>
            <person name="Glavina del Rio T."/>
            <person name="Dalin E."/>
            <person name="Tice H."/>
            <person name="Bruce D."/>
            <person name="Goodwin L."/>
            <person name="Pitluck S."/>
            <person name="Peters L."/>
            <person name="Mikhailova N."/>
            <person name="Lu M."/>
            <person name="Kyrpides N."/>
            <person name="Mavromatis K."/>
            <person name="Ivanova N."/>
            <person name="Markowitz V."/>
            <person name="Cheng J.-F."/>
            <person name="Hugenholtz P."/>
            <person name="Woyke T."/>
            <person name="Wu D."/>
            <person name="Wirth R."/>
            <person name="Brambilla E.-M."/>
            <person name="Klenk H.-P."/>
            <person name="Eisen J.A."/>
        </authorList>
    </citation>
    <scope>NUCLEOTIDE SEQUENCE [LARGE SCALE GENOMIC DNA]</scope>
    <source>
        <strain evidence="7 8">DSM 2279</strain>
    </source>
</reference>
<dbReference type="SMART" id="SM01068">
    <property type="entry name" value="CBM_X"/>
    <property type="match status" value="2"/>
</dbReference>
<evidence type="ECO:0000259" key="4">
    <source>
        <dbReference type="Pfam" id="PF06165"/>
    </source>
</evidence>
<dbReference type="PANTHER" id="PTHR37469">
    <property type="entry name" value="CELLOBIONIC ACID PHOSPHORYLASE-RELATED"/>
    <property type="match status" value="1"/>
</dbReference>
<dbReference type="GO" id="GO:0016757">
    <property type="term" value="F:glycosyltransferase activity"/>
    <property type="evidence" value="ECO:0007669"/>
    <property type="project" value="UniProtKB-KW"/>
</dbReference>
<dbReference type="GO" id="GO:0030246">
    <property type="term" value="F:carbohydrate binding"/>
    <property type="evidence" value="ECO:0007669"/>
    <property type="project" value="InterPro"/>
</dbReference>
<feature type="domain" description="Glycoamylase-like" evidence="5">
    <location>
        <begin position="1385"/>
        <end position="1596"/>
    </location>
</feature>
<keyword evidence="1" id="KW-0328">Glycosyltransferase</keyword>
<dbReference type="InParanoid" id="H1YYF1"/>
<feature type="transmembrane region" description="Helical" evidence="3">
    <location>
        <begin position="965"/>
        <end position="989"/>
    </location>
</feature>
<keyword evidence="3" id="KW-0812">Transmembrane</keyword>
<dbReference type="Gene3D" id="1.50.10.140">
    <property type="match status" value="2"/>
</dbReference>
<evidence type="ECO:0000256" key="3">
    <source>
        <dbReference type="SAM" id="Phobius"/>
    </source>
</evidence>
<feature type="transmembrane region" description="Helical" evidence="3">
    <location>
        <begin position="844"/>
        <end position="865"/>
    </location>
</feature>
<dbReference type="PATRIC" id="fig|937775.9.peg.1068"/>
<feature type="domain" description="Glycosyl hydrolase 94 supersandwich" evidence="4">
    <location>
        <begin position="1636"/>
        <end position="1915"/>
    </location>
</feature>
<dbReference type="Proteomes" id="UP000005741">
    <property type="component" value="Chromosome"/>
</dbReference>
<dbReference type="HOGENOM" id="CLU_000646_0_0_2"/>
<dbReference type="InterPro" id="IPR008928">
    <property type="entry name" value="6-hairpin_glycosidase_sf"/>
</dbReference>
<dbReference type="Gene3D" id="2.60.420.10">
    <property type="entry name" value="Maltose phosphorylase, domain 3"/>
    <property type="match status" value="1"/>
</dbReference>
<dbReference type="SUPFAM" id="SSF48208">
    <property type="entry name" value="Six-hairpin glycosidases"/>
    <property type="match status" value="1"/>
</dbReference>
<proteinExistence type="predicted"/>
<feature type="transmembrane region" description="Helical" evidence="3">
    <location>
        <begin position="414"/>
        <end position="433"/>
    </location>
</feature>
<accession>H1YYF1</accession>
<evidence type="ECO:0000256" key="2">
    <source>
        <dbReference type="ARBA" id="ARBA00022679"/>
    </source>
</evidence>
<feature type="domain" description="Glycosyl hydrolase 94 catalytic" evidence="6">
    <location>
        <begin position="2424"/>
        <end position="2848"/>
    </location>
</feature>
<dbReference type="InterPro" id="IPR037018">
    <property type="entry name" value="GH65_N"/>
</dbReference>
<dbReference type="GO" id="GO:0005975">
    <property type="term" value="P:carbohydrate metabolic process"/>
    <property type="evidence" value="ECO:0007669"/>
    <property type="project" value="InterPro"/>
</dbReference>
<dbReference type="Gene3D" id="1.50.10.10">
    <property type="match status" value="1"/>
</dbReference>
<organism evidence="7 8">
    <name type="scientific">Methanoplanus limicola DSM 2279</name>
    <dbReference type="NCBI Taxonomy" id="937775"/>
    <lineage>
        <taxon>Archaea</taxon>
        <taxon>Methanobacteriati</taxon>
        <taxon>Methanobacteriota</taxon>
        <taxon>Stenosarchaea group</taxon>
        <taxon>Methanomicrobia</taxon>
        <taxon>Methanomicrobiales</taxon>
        <taxon>Methanomicrobiaceae</taxon>
        <taxon>Methanoplanus</taxon>
    </lineage>
</organism>
<evidence type="ECO:0000259" key="6">
    <source>
        <dbReference type="Pfam" id="PF17167"/>
    </source>
</evidence>
<feature type="domain" description="Glycosyl hydrolase 94 supersandwich" evidence="4">
    <location>
        <begin position="2141"/>
        <end position="2408"/>
    </location>
</feature>
<keyword evidence="3" id="KW-1133">Transmembrane helix</keyword>
<keyword evidence="3" id="KW-0472">Membrane</keyword>
<dbReference type="InterPro" id="IPR033432">
    <property type="entry name" value="GH94_catalytic"/>
</dbReference>
<dbReference type="InterPro" id="IPR012341">
    <property type="entry name" value="6hp_glycosidase-like_sf"/>
</dbReference>
<evidence type="ECO:0000313" key="8">
    <source>
        <dbReference type="Proteomes" id="UP000005741"/>
    </source>
</evidence>
<dbReference type="InterPro" id="IPR019282">
    <property type="entry name" value="Glycoamylase-like_cons_dom"/>
</dbReference>
<evidence type="ECO:0000259" key="5">
    <source>
        <dbReference type="Pfam" id="PF10091"/>
    </source>
</evidence>
<evidence type="ECO:0000313" key="7">
    <source>
        <dbReference type="EMBL" id="EHQ35049.1"/>
    </source>
</evidence>
<evidence type="ECO:0000256" key="1">
    <source>
        <dbReference type="ARBA" id="ARBA00022676"/>
    </source>
</evidence>
<dbReference type="InterPro" id="IPR037820">
    <property type="entry name" value="GH94N_NdvB"/>
</dbReference>
<dbReference type="InterPro" id="IPR037824">
    <property type="entry name" value="GH94N_2_NdvB"/>
</dbReference>
<name>H1YYF1_9EURY</name>
<dbReference type="PANTHER" id="PTHR37469:SF2">
    <property type="entry name" value="CELLOBIONIC ACID PHOSPHORYLASE"/>
    <property type="match status" value="1"/>
</dbReference>
<dbReference type="SUPFAM" id="SSF74650">
    <property type="entry name" value="Galactose mutarotase-like"/>
    <property type="match status" value="2"/>
</dbReference>
<dbReference type="InterPro" id="IPR011013">
    <property type="entry name" value="Gal_mutarotase_sf_dom"/>
</dbReference>
<dbReference type="InterPro" id="IPR052047">
    <property type="entry name" value="GH94_Enzymes"/>
</dbReference>
<dbReference type="RefSeq" id="WP_004076780.1">
    <property type="nucleotide sequence ID" value="NZ_CM001436.1"/>
</dbReference>